<feature type="region of interest" description="Disordered" evidence="1">
    <location>
        <begin position="222"/>
        <end position="249"/>
    </location>
</feature>
<feature type="compositionally biased region" description="Acidic residues" evidence="1">
    <location>
        <begin position="230"/>
        <end position="240"/>
    </location>
</feature>
<evidence type="ECO:0000256" key="1">
    <source>
        <dbReference type="SAM" id="MobiDB-lite"/>
    </source>
</evidence>
<reference evidence="2" key="1">
    <citation type="submission" date="2020-05" db="EMBL/GenBank/DDBJ databases">
        <title>Phylogenomic resolution of chytrid fungi.</title>
        <authorList>
            <person name="Stajich J.E."/>
            <person name="Amses K."/>
            <person name="Simmons R."/>
            <person name="Seto K."/>
            <person name="Myers J."/>
            <person name="Bonds A."/>
            <person name="Quandt C.A."/>
            <person name="Barry K."/>
            <person name="Liu P."/>
            <person name="Grigoriev I."/>
            <person name="Longcore J.E."/>
            <person name="James T.Y."/>
        </authorList>
    </citation>
    <scope>NUCLEOTIDE SEQUENCE</scope>
    <source>
        <strain evidence="2">JEL0476</strain>
    </source>
</reference>
<name>A0AAD5XZ45_9FUNG</name>
<evidence type="ECO:0000313" key="3">
    <source>
        <dbReference type="Proteomes" id="UP001211065"/>
    </source>
</evidence>
<accession>A0AAD5XZ45</accession>
<gene>
    <name evidence="2" type="ORF">HK099_006378</name>
</gene>
<keyword evidence="3" id="KW-1185">Reference proteome</keyword>
<feature type="compositionally biased region" description="Low complexity" evidence="1">
    <location>
        <begin position="38"/>
        <end position="47"/>
    </location>
</feature>
<feature type="compositionally biased region" description="Polar residues" evidence="1">
    <location>
        <begin position="62"/>
        <end position="74"/>
    </location>
</feature>
<sequence length="364" mass="43769">MDPNQYPVVPYPAQYPIDPPVQKFKNKVWKNPDNKEYQQQQLQQELQTSNYALTSHPEDPSNYENGFQNPQYPANQPFYEPDESYEYHQNFSQDPNYQQPILQPPQVTADQYYQQDAFIPTIVQEQFEIKKQLSSSQNTPLVIKTPQITEIYNPFKDKKRNLTKEMEEHNLKREAEEAEKKKKNNILEQSKAKDETSQQIHQPAALENQRVNSNMVLKRLETKKINKIFDEDDSEEEEGEGDGKKQTEKKLLEIKKERENLLKKERELRLLESKFKPILKSDEKRLEEERAKREREKRELERKEYETKREEERSKKRSKSGHEDSSRSSRNSDSRGDDYYSQRRSSRSRDRYYDDRSRDRYSRR</sequence>
<feature type="region of interest" description="Disordered" evidence="1">
    <location>
        <begin position="167"/>
        <end position="203"/>
    </location>
</feature>
<feature type="compositionally biased region" description="Basic and acidic residues" evidence="1">
    <location>
        <begin position="167"/>
        <end position="180"/>
    </location>
</feature>
<feature type="region of interest" description="Disordered" evidence="1">
    <location>
        <begin position="23"/>
        <end position="77"/>
    </location>
</feature>
<dbReference type="AlphaFoldDB" id="A0AAD5XZ45"/>
<feature type="region of interest" description="Disordered" evidence="1">
    <location>
        <begin position="279"/>
        <end position="364"/>
    </location>
</feature>
<protein>
    <submittedName>
        <fullName evidence="2">Uncharacterized protein</fullName>
    </submittedName>
</protein>
<dbReference type="Proteomes" id="UP001211065">
    <property type="component" value="Unassembled WGS sequence"/>
</dbReference>
<proteinExistence type="predicted"/>
<comment type="caution">
    <text evidence="2">The sequence shown here is derived from an EMBL/GenBank/DDBJ whole genome shotgun (WGS) entry which is preliminary data.</text>
</comment>
<evidence type="ECO:0000313" key="2">
    <source>
        <dbReference type="EMBL" id="KAJ3215410.1"/>
    </source>
</evidence>
<dbReference type="EMBL" id="JADGJW010000545">
    <property type="protein sequence ID" value="KAJ3215410.1"/>
    <property type="molecule type" value="Genomic_DNA"/>
</dbReference>
<organism evidence="2 3">
    <name type="scientific">Clydaea vesicula</name>
    <dbReference type="NCBI Taxonomy" id="447962"/>
    <lineage>
        <taxon>Eukaryota</taxon>
        <taxon>Fungi</taxon>
        <taxon>Fungi incertae sedis</taxon>
        <taxon>Chytridiomycota</taxon>
        <taxon>Chytridiomycota incertae sedis</taxon>
        <taxon>Chytridiomycetes</taxon>
        <taxon>Lobulomycetales</taxon>
        <taxon>Lobulomycetaceae</taxon>
        <taxon>Clydaea</taxon>
    </lineage>
</organism>